<dbReference type="Gene3D" id="3.90.1200.10">
    <property type="match status" value="1"/>
</dbReference>
<keyword evidence="2" id="KW-0808">Transferase</keyword>
<dbReference type="Proteomes" id="UP000515291">
    <property type="component" value="Chromosome"/>
</dbReference>
<name>A0A7G6TTU1_9BRAD</name>
<evidence type="ECO:0000313" key="3">
    <source>
        <dbReference type="Proteomes" id="UP000515291"/>
    </source>
</evidence>
<dbReference type="InterPro" id="IPR002575">
    <property type="entry name" value="Aminoglycoside_PTrfase"/>
</dbReference>
<evidence type="ECO:0000259" key="1">
    <source>
        <dbReference type="Pfam" id="PF01636"/>
    </source>
</evidence>
<dbReference type="PANTHER" id="PTHR40086:SF1">
    <property type="entry name" value="CELL CYCLE REGULATOR CCRZ"/>
    <property type="match status" value="1"/>
</dbReference>
<dbReference type="GO" id="GO:0016740">
    <property type="term" value="F:transferase activity"/>
    <property type="evidence" value="ECO:0007669"/>
    <property type="project" value="UniProtKB-KW"/>
</dbReference>
<dbReference type="KEGG" id="trb:HB776_02155"/>
<dbReference type="EMBL" id="CP050292">
    <property type="protein sequence ID" value="QND70173.1"/>
    <property type="molecule type" value="Genomic_DNA"/>
</dbReference>
<gene>
    <name evidence="2" type="ORF">HB776_02155</name>
</gene>
<feature type="domain" description="Aminoglycoside phosphotransferase" evidence="1">
    <location>
        <begin position="66"/>
        <end position="278"/>
    </location>
</feature>
<reference evidence="3" key="1">
    <citation type="journal article" date="2020" name="Mol. Plant Microbe">
        <title>Rhizobial microsymbionts of the narrowly endemic Oxytropis species growing in Kamchatka are characterized by significant genetic diversity and possess a set of genes that are associated with T3SS and T6SS secretion systems and can affect the development of symbiosis.</title>
        <authorList>
            <person name="Safronova V."/>
            <person name="Guro P."/>
            <person name="Sazanova A."/>
            <person name="Kuznetsova I."/>
            <person name="Belimov A."/>
            <person name="Yakubov V."/>
            <person name="Chirak E."/>
            <person name="Afonin A."/>
            <person name="Gogolev Y."/>
            <person name="Andronov E."/>
            <person name="Tikhonovich I."/>
        </authorList>
    </citation>
    <scope>NUCLEOTIDE SEQUENCE [LARGE SCALE GENOMIC DNA]</scope>
    <source>
        <strain evidence="3">581</strain>
    </source>
</reference>
<dbReference type="PANTHER" id="PTHR40086">
    <property type="entry name" value="PHOSPHOTRANSFERASE YTMP-RELATED"/>
    <property type="match status" value="1"/>
</dbReference>
<protein>
    <submittedName>
        <fullName evidence="2">Phosphotransferase</fullName>
    </submittedName>
</protein>
<dbReference type="AlphaFoldDB" id="A0A7G6TTU1"/>
<accession>A0A7G6TTU1</accession>
<proteinExistence type="predicted"/>
<evidence type="ECO:0000313" key="2">
    <source>
        <dbReference type="EMBL" id="QND70173.1"/>
    </source>
</evidence>
<dbReference type="Gene3D" id="3.30.200.20">
    <property type="entry name" value="Phosphorylase Kinase, domain 1"/>
    <property type="match status" value="1"/>
</dbReference>
<dbReference type="Pfam" id="PF01636">
    <property type="entry name" value="APH"/>
    <property type="match status" value="1"/>
</dbReference>
<dbReference type="InterPro" id="IPR052077">
    <property type="entry name" value="CcrZ_PhaseVar_Mediator"/>
</dbReference>
<dbReference type="SUPFAM" id="SSF56112">
    <property type="entry name" value="Protein kinase-like (PK-like)"/>
    <property type="match status" value="1"/>
</dbReference>
<sequence length="377" mass="41801">MQQSGWRIWLPRSRRFRSSVLLHVVPTRFAGGTMSGEYLSNIPMTHRGIAQTALRASVGSATIDSIRPIPGGVSGALVYRVTAGGRRYVLRMEGHASPLRNPHQYSAMRIAAEAGIAPRLHHVDETARVAVMDFIVEQPLNTYPGGPHALAQALGDMLRRLQGTPRFGRFVEYPEIVARLWAHVCRTNLFAPGVLDAHTQRLAHLRDAYKWNSDEAVSSHNDILPRNLLFDGERLWLVDWESAYCNDPVVDMATMLDNFAPSPELEEVLLQAWLGHPPDRSLRDRLELMRALTRLFYAGVQFSAVATASRSVPDTDLSAPTLAEFQQALRDGRLAPDALETRHLLGKMYLAAFFTGEKPPGLPPPISAFQVMGTAEA</sequence>
<organism evidence="2 3">
    <name type="scientific">Tardiphaga robiniae</name>
    <dbReference type="NCBI Taxonomy" id="943830"/>
    <lineage>
        <taxon>Bacteria</taxon>
        <taxon>Pseudomonadati</taxon>
        <taxon>Pseudomonadota</taxon>
        <taxon>Alphaproteobacteria</taxon>
        <taxon>Hyphomicrobiales</taxon>
        <taxon>Nitrobacteraceae</taxon>
        <taxon>Tardiphaga</taxon>
    </lineage>
</organism>
<dbReference type="InterPro" id="IPR011009">
    <property type="entry name" value="Kinase-like_dom_sf"/>
</dbReference>